<dbReference type="Pfam" id="PF13340">
    <property type="entry name" value="DUF4096"/>
    <property type="match status" value="1"/>
</dbReference>
<gene>
    <name evidence="2" type="ORF">L0P79_18975</name>
</gene>
<dbReference type="InterPro" id="IPR025161">
    <property type="entry name" value="IS402-like_dom"/>
</dbReference>
<dbReference type="PANTHER" id="PTHR46637">
    <property type="entry name" value="TIS1421-TRANSPOSASE PROTEIN A"/>
    <property type="match status" value="1"/>
</dbReference>
<dbReference type="EMBL" id="JAKNJB010000061">
    <property type="protein sequence ID" value="MCG4529118.1"/>
    <property type="molecule type" value="Genomic_DNA"/>
</dbReference>
<evidence type="ECO:0000313" key="3">
    <source>
        <dbReference type="Proteomes" id="UP001200313"/>
    </source>
</evidence>
<dbReference type="Proteomes" id="UP001200313">
    <property type="component" value="Unassembled WGS sequence"/>
</dbReference>
<evidence type="ECO:0000313" key="2">
    <source>
        <dbReference type="EMBL" id="MCG4529118.1"/>
    </source>
</evidence>
<evidence type="ECO:0000259" key="1">
    <source>
        <dbReference type="Pfam" id="PF13340"/>
    </source>
</evidence>
<feature type="domain" description="Insertion element IS402-like" evidence="1">
    <location>
        <begin position="1"/>
        <end position="63"/>
    </location>
</feature>
<keyword evidence="3" id="KW-1185">Reference proteome</keyword>
<dbReference type="PANTHER" id="PTHR46637:SF1">
    <property type="entry name" value="BLL5188 PROTEIN"/>
    <property type="match status" value="1"/>
</dbReference>
<protein>
    <submittedName>
        <fullName evidence="2">Transposase</fullName>
    </submittedName>
</protein>
<organism evidence="2 3">
    <name type="scientific">Intestinimonas massiliensis</name>
    <name type="common">ex Afouda et al. 2020</name>
    <dbReference type="NCBI Taxonomy" id="1673721"/>
    <lineage>
        <taxon>Bacteria</taxon>
        <taxon>Bacillati</taxon>
        <taxon>Bacillota</taxon>
        <taxon>Clostridia</taxon>
        <taxon>Eubacteriales</taxon>
        <taxon>Intestinimonas</taxon>
    </lineage>
</organism>
<name>A0ABS9MED3_9FIRM</name>
<comment type="caution">
    <text evidence="2">The sequence shown here is derived from an EMBL/GenBank/DDBJ whole genome shotgun (WGS) entry which is preliminary data.</text>
</comment>
<sequence>MPPEETGKRGRPREDNRIMLNGMLWIVRSGAQWRELPEGYGPWQSIYARFAKWRDDGTLEAVFHTLSADADMENLSMDSTCVKVHESANGGGKNGG</sequence>
<accession>A0ABS9MED3</accession>
<dbReference type="InterPro" id="IPR052909">
    <property type="entry name" value="Transposase_6_like"/>
</dbReference>
<reference evidence="2 3" key="1">
    <citation type="submission" date="2022-01" db="EMBL/GenBank/DDBJ databases">
        <title>Collection of gut derived symbiotic bacterial strains cultured from healthy donors.</title>
        <authorList>
            <person name="Lin H."/>
            <person name="Kohout C."/>
            <person name="Waligurski E."/>
            <person name="Pamer E.G."/>
        </authorList>
    </citation>
    <scope>NUCLEOTIDE SEQUENCE [LARGE SCALE GENOMIC DNA]</scope>
    <source>
        <strain evidence="2 3">DFI.3.7</strain>
    </source>
</reference>
<proteinExistence type="predicted"/>